<keyword evidence="9" id="KW-0862">Zinc</keyword>
<proteinExistence type="inferred from homology"/>
<feature type="domain" description="SIAH-type" evidence="13">
    <location>
        <begin position="121"/>
        <end position="181"/>
    </location>
</feature>
<dbReference type="Pfam" id="PF21362">
    <property type="entry name" value="Sina_RING"/>
    <property type="match status" value="1"/>
</dbReference>
<keyword evidence="15" id="KW-1185">Reference proteome</keyword>
<feature type="region of interest" description="Disordered" evidence="12">
    <location>
        <begin position="1"/>
        <end position="50"/>
    </location>
</feature>
<dbReference type="AlphaFoldDB" id="A0ABC8ZND3"/>
<evidence type="ECO:0000256" key="9">
    <source>
        <dbReference type="ARBA" id="ARBA00022833"/>
    </source>
</evidence>
<evidence type="ECO:0000256" key="4">
    <source>
        <dbReference type="ARBA" id="ARBA00012483"/>
    </source>
</evidence>
<evidence type="ECO:0000256" key="7">
    <source>
        <dbReference type="ARBA" id="ARBA00022771"/>
    </source>
</evidence>
<dbReference type="Gene3D" id="3.30.40.10">
    <property type="entry name" value="Zinc/RING finger domain, C3HC4 (zinc finger)"/>
    <property type="match status" value="1"/>
</dbReference>
<reference evidence="14" key="1">
    <citation type="submission" date="2024-10" db="EMBL/GenBank/DDBJ databases">
        <authorList>
            <person name="Ryan C."/>
        </authorList>
    </citation>
    <scope>NUCLEOTIDE SEQUENCE [LARGE SCALE GENOMIC DNA]</scope>
</reference>
<keyword evidence="8" id="KW-0833">Ubl conjugation pathway</keyword>
<sequence length="324" mass="33380">MEKRSGDKAAAANGAAAPKKARTTVLRRAPPPKKDPEPQPQPQPGHVAAEEEPKTLDVTLASLDALECPLCFAPFEAEIFQCKNGHAACGSCCDRVRGTCPSCGDPIGAIRCRPLEAAIASMLVPCSFASAGCDRRRLRYAERRAHEASSCHHAPCACPLPGCAFSGASSTSSTTTSATRTTRPPATVALRRSEAFRVLLHAQDSRVFLLLNGGGVPFGRSLSLLALGPRPAAAGGGTLEYTVVVRAADGGGGALSLSASGPVPCARRWAGHHPTDGFLFVPDAYWSSSGTVSVTVHLGTEAGGRGAGAGGRRQALLDASCTTK</sequence>
<organism evidence="14 15">
    <name type="scientific">Urochloa decumbens</name>
    <dbReference type="NCBI Taxonomy" id="240449"/>
    <lineage>
        <taxon>Eukaryota</taxon>
        <taxon>Viridiplantae</taxon>
        <taxon>Streptophyta</taxon>
        <taxon>Embryophyta</taxon>
        <taxon>Tracheophyta</taxon>
        <taxon>Spermatophyta</taxon>
        <taxon>Magnoliopsida</taxon>
        <taxon>Liliopsida</taxon>
        <taxon>Poales</taxon>
        <taxon>Poaceae</taxon>
        <taxon>PACMAD clade</taxon>
        <taxon>Panicoideae</taxon>
        <taxon>Panicodae</taxon>
        <taxon>Paniceae</taxon>
        <taxon>Melinidinae</taxon>
        <taxon>Urochloa</taxon>
    </lineage>
</organism>
<accession>A0ABC8ZND3</accession>
<dbReference type="GO" id="GO:0008270">
    <property type="term" value="F:zinc ion binding"/>
    <property type="evidence" value="ECO:0007669"/>
    <property type="project" value="UniProtKB-KW"/>
</dbReference>
<protein>
    <recommendedName>
        <fullName evidence="4">RING-type E3 ubiquitin transferase</fullName>
        <ecNumber evidence="4">2.3.2.27</ecNumber>
    </recommendedName>
</protein>
<comment type="function">
    <text evidence="10">E3 ubiquitin-protein ligase that mediates ubiquitination and subsequent proteasomal degradation of target proteins. E3 ubiquitin ligases accept ubiquitin from an E2 ubiquitin-conjugating enzyme in the form of a thioester and then directly transfers the ubiquitin to targeted substrates. It probably triggers the ubiquitin-mediated degradation of different substrates.</text>
</comment>
<keyword evidence="6" id="KW-0479">Metal-binding</keyword>
<dbReference type="CDD" id="cd16571">
    <property type="entry name" value="RING-HC_SIAHs"/>
    <property type="match status" value="1"/>
</dbReference>
<dbReference type="EC" id="2.3.2.27" evidence="4"/>
<dbReference type="InterPro" id="IPR013010">
    <property type="entry name" value="Znf_SIAH"/>
</dbReference>
<evidence type="ECO:0000256" key="5">
    <source>
        <dbReference type="ARBA" id="ARBA00022679"/>
    </source>
</evidence>
<evidence type="ECO:0000256" key="12">
    <source>
        <dbReference type="SAM" id="MobiDB-lite"/>
    </source>
</evidence>
<comment type="similarity">
    <text evidence="3">Belongs to the SINA (Seven in absentia) family.</text>
</comment>
<evidence type="ECO:0000256" key="3">
    <source>
        <dbReference type="ARBA" id="ARBA00009119"/>
    </source>
</evidence>
<evidence type="ECO:0000256" key="6">
    <source>
        <dbReference type="ARBA" id="ARBA00022723"/>
    </source>
</evidence>
<comment type="pathway">
    <text evidence="2">Protein modification; protein ubiquitination.</text>
</comment>
<gene>
    <name evidence="14" type="ORF">URODEC1_LOCUS46938</name>
</gene>
<evidence type="ECO:0000259" key="13">
    <source>
        <dbReference type="PROSITE" id="PS51081"/>
    </source>
</evidence>
<dbReference type="SUPFAM" id="SSF49599">
    <property type="entry name" value="TRAF domain-like"/>
    <property type="match status" value="1"/>
</dbReference>
<evidence type="ECO:0000256" key="10">
    <source>
        <dbReference type="ARBA" id="ARBA00024004"/>
    </source>
</evidence>
<dbReference type="PROSITE" id="PS51081">
    <property type="entry name" value="ZF_SIAH"/>
    <property type="match status" value="1"/>
</dbReference>
<feature type="compositionally biased region" description="Low complexity" evidence="12">
    <location>
        <begin position="8"/>
        <end position="18"/>
    </location>
</feature>
<evidence type="ECO:0000256" key="8">
    <source>
        <dbReference type="ARBA" id="ARBA00022786"/>
    </source>
</evidence>
<evidence type="ECO:0000256" key="2">
    <source>
        <dbReference type="ARBA" id="ARBA00004906"/>
    </source>
</evidence>
<keyword evidence="7 11" id="KW-0863">Zinc-finger</keyword>
<comment type="catalytic activity">
    <reaction evidence="1">
        <text>S-ubiquitinyl-[E2 ubiquitin-conjugating enzyme]-L-cysteine + [acceptor protein]-L-lysine = [E2 ubiquitin-conjugating enzyme]-L-cysteine + N(6)-ubiquitinyl-[acceptor protein]-L-lysine.</text>
        <dbReference type="EC" id="2.3.2.27"/>
    </reaction>
</comment>
<dbReference type="InterPro" id="IPR013083">
    <property type="entry name" value="Znf_RING/FYVE/PHD"/>
</dbReference>
<dbReference type="InterPro" id="IPR044286">
    <property type="entry name" value="SINL_plant"/>
</dbReference>
<dbReference type="Proteomes" id="UP001497457">
    <property type="component" value="Chromosome 19rd"/>
</dbReference>
<evidence type="ECO:0000256" key="1">
    <source>
        <dbReference type="ARBA" id="ARBA00000900"/>
    </source>
</evidence>
<dbReference type="PANTHER" id="PTHR46632">
    <property type="entry name" value="E3 UBIQUITIN-PROTEIN LIGASE SINA-LIKE 4"/>
    <property type="match status" value="1"/>
</dbReference>
<dbReference type="GO" id="GO:0061630">
    <property type="term" value="F:ubiquitin protein ligase activity"/>
    <property type="evidence" value="ECO:0007669"/>
    <property type="project" value="UniProtKB-EC"/>
</dbReference>
<name>A0ABC8ZND3_9POAL</name>
<evidence type="ECO:0000313" key="15">
    <source>
        <dbReference type="Proteomes" id="UP001497457"/>
    </source>
</evidence>
<dbReference type="PANTHER" id="PTHR46632:SF16">
    <property type="entry name" value="E3 UBIQUITIN-PROTEIN LIGASE SINA-LIKE 10"/>
    <property type="match status" value="1"/>
</dbReference>
<dbReference type="EMBL" id="OZ075129">
    <property type="protein sequence ID" value="CAL4964931.1"/>
    <property type="molecule type" value="Genomic_DNA"/>
</dbReference>
<evidence type="ECO:0000313" key="14">
    <source>
        <dbReference type="EMBL" id="CAL4964931.1"/>
    </source>
</evidence>
<dbReference type="InterPro" id="IPR049548">
    <property type="entry name" value="Sina-like_RING"/>
</dbReference>
<evidence type="ECO:0000256" key="11">
    <source>
        <dbReference type="PROSITE-ProRule" id="PRU00455"/>
    </source>
</evidence>
<keyword evidence="5" id="KW-0808">Transferase</keyword>